<reference evidence="10" key="1">
    <citation type="journal article" date="2019" name="Int. J. Syst. Evol. Microbiol.">
        <title>The Global Catalogue of Microorganisms (GCM) 10K type strain sequencing project: providing services to taxonomists for standard genome sequencing and annotation.</title>
        <authorList>
            <consortium name="The Broad Institute Genomics Platform"/>
            <consortium name="The Broad Institute Genome Sequencing Center for Infectious Disease"/>
            <person name="Wu L."/>
            <person name="Ma J."/>
        </authorList>
    </citation>
    <scope>NUCLEOTIDE SEQUENCE [LARGE SCALE GENOMIC DNA]</scope>
    <source>
        <strain evidence="10">JCM 17810</strain>
    </source>
</reference>
<dbReference type="EMBL" id="BAABGN010000013">
    <property type="protein sequence ID" value="GAA4430971.1"/>
    <property type="molecule type" value="Genomic_DNA"/>
</dbReference>
<evidence type="ECO:0000256" key="1">
    <source>
        <dbReference type="ARBA" id="ARBA00004651"/>
    </source>
</evidence>
<feature type="transmembrane region" description="Helical" evidence="7">
    <location>
        <begin position="161"/>
        <end position="183"/>
    </location>
</feature>
<dbReference type="InterPro" id="IPR005828">
    <property type="entry name" value="MFS_sugar_transport-like"/>
</dbReference>
<dbReference type="InterPro" id="IPR005829">
    <property type="entry name" value="Sugar_transporter_CS"/>
</dbReference>
<proteinExistence type="predicted"/>
<evidence type="ECO:0000256" key="7">
    <source>
        <dbReference type="SAM" id="Phobius"/>
    </source>
</evidence>
<feature type="transmembrane region" description="Helical" evidence="7">
    <location>
        <begin position="28"/>
        <end position="47"/>
    </location>
</feature>
<evidence type="ECO:0000313" key="10">
    <source>
        <dbReference type="Proteomes" id="UP001500622"/>
    </source>
</evidence>
<evidence type="ECO:0000256" key="4">
    <source>
        <dbReference type="ARBA" id="ARBA00022692"/>
    </source>
</evidence>
<dbReference type="Gene3D" id="1.20.1250.20">
    <property type="entry name" value="MFS general substrate transporter like domains"/>
    <property type="match status" value="1"/>
</dbReference>
<keyword evidence="5 7" id="KW-1133">Transmembrane helix</keyword>
<keyword evidence="10" id="KW-1185">Reference proteome</keyword>
<comment type="caution">
    <text evidence="9">The sequence shown here is derived from an EMBL/GenBank/DDBJ whole genome shotgun (WGS) entry which is preliminary data.</text>
</comment>
<dbReference type="PROSITE" id="PS00216">
    <property type="entry name" value="SUGAR_TRANSPORT_1"/>
    <property type="match status" value="1"/>
</dbReference>
<feature type="transmembrane region" description="Helical" evidence="7">
    <location>
        <begin position="53"/>
        <end position="77"/>
    </location>
</feature>
<evidence type="ECO:0000256" key="3">
    <source>
        <dbReference type="ARBA" id="ARBA00022475"/>
    </source>
</evidence>
<sequence>MSTTHPQSTTADRRKVVAATIIGTTIEWYDFFIYAFAANLVFAPLFFSPAGEGVAMILSLLTIGLSFLFRPLGAFLAGHYGDRLGRRPMLVLTLLLMGGATTLVGVLPTYASAGLFAPIALILLRILQGISAGGEWGGAVLMSVEHAPLGKRGQFGMSPQLGVPIGMIVASGILALMRVIAPGDAFLEWGWRVPFLLSVVLIGVGYIVRRTVEESPVFQEIREHRDQQSAPIKQLFARHGKLVVLAALLFAGNNALGYMTTGGFIQGLASRPTDEGGYGFDPVGVQLAILLSAVVWLLSTMLGGWLSDKIGRKKTYFIGWALLLAAAIPLFELVKLGVGGIAVGASFMAVGLGLTYGPQAAWYAEMFPARIRYSGVSISYAIGAIIGGAFAASIAQALLQAFGTTWAIVPYLVLMVVIAAVATALLKDRRDIPLDIDFEKSGQWESWHRDQAPHEAGRKS</sequence>
<dbReference type="InterPro" id="IPR036259">
    <property type="entry name" value="MFS_trans_sf"/>
</dbReference>
<dbReference type="CDD" id="cd17369">
    <property type="entry name" value="MFS_ShiA_like"/>
    <property type="match status" value="1"/>
</dbReference>
<comment type="subcellular location">
    <subcellularLocation>
        <location evidence="1">Cell membrane</location>
        <topology evidence="1">Multi-pass membrane protein</topology>
    </subcellularLocation>
</comment>
<name>A0ABP8LL47_9MICO</name>
<keyword evidence="2" id="KW-0813">Transport</keyword>
<dbReference type="InterPro" id="IPR011701">
    <property type="entry name" value="MFS"/>
</dbReference>
<feature type="transmembrane region" description="Helical" evidence="7">
    <location>
        <begin position="315"/>
        <end position="331"/>
    </location>
</feature>
<dbReference type="SUPFAM" id="SSF103473">
    <property type="entry name" value="MFS general substrate transporter"/>
    <property type="match status" value="1"/>
</dbReference>
<dbReference type="InterPro" id="IPR020846">
    <property type="entry name" value="MFS_dom"/>
</dbReference>
<dbReference type="Pfam" id="PF07690">
    <property type="entry name" value="MFS_1"/>
    <property type="match status" value="1"/>
</dbReference>
<keyword evidence="6 7" id="KW-0472">Membrane</keyword>
<dbReference type="Proteomes" id="UP001500622">
    <property type="component" value="Unassembled WGS sequence"/>
</dbReference>
<keyword evidence="4 7" id="KW-0812">Transmembrane</keyword>
<protein>
    <submittedName>
        <fullName evidence="9">MFS transporter</fullName>
    </submittedName>
</protein>
<feature type="transmembrane region" description="Helical" evidence="7">
    <location>
        <begin position="378"/>
        <end position="399"/>
    </location>
</feature>
<dbReference type="Pfam" id="PF00083">
    <property type="entry name" value="Sugar_tr"/>
    <property type="match status" value="1"/>
</dbReference>
<feature type="transmembrane region" description="Helical" evidence="7">
    <location>
        <begin position="89"/>
        <end position="110"/>
    </location>
</feature>
<feature type="transmembrane region" description="Helical" evidence="7">
    <location>
        <begin position="189"/>
        <end position="208"/>
    </location>
</feature>
<evidence type="ECO:0000313" key="9">
    <source>
        <dbReference type="EMBL" id="GAA4430971.1"/>
    </source>
</evidence>
<evidence type="ECO:0000256" key="2">
    <source>
        <dbReference type="ARBA" id="ARBA00022448"/>
    </source>
</evidence>
<dbReference type="PANTHER" id="PTHR43045:SF1">
    <property type="entry name" value="SHIKIMATE TRANSPORTER"/>
    <property type="match status" value="1"/>
</dbReference>
<dbReference type="PROSITE" id="PS50850">
    <property type="entry name" value="MFS"/>
    <property type="match status" value="1"/>
</dbReference>
<dbReference type="PANTHER" id="PTHR43045">
    <property type="entry name" value="SHIKIMATE TRANSPORTER"/>
    <property type="match status" value="1"/>
</dbReference>
<evidence type="ECO:0000259" key="8">
    <source>
        <dbReference type="PROSITE" id="PS50850"/>
    </source>
</evidence>
<evidence type="ECO:0000256" key="5">
    <source>
        <dbReference type="ARBA" id="ARBA00022989"/>
    </source>
</evidence>
<feature type="transmembrane region" description="Helical" evidence="7">
    <location>
        <begin position="116"/>
        <end position="141"/>
    </location>
</feature>
<accession>A0ABP8LL47</accession>
<feature type="transmembrane region" description="Helical" evidence="7">
    <location>
        <begin position="405"/>
        <end position="426"/>
    </location>
</feature>
<feature type="domain" description="Major facilitator superfamily (MFS) profile" evidence="8">
    <location>
        <begin position="16"/>
        <end position="431"/>
    </location>
</feature>
<evidence type="ECO:0000256" key="6">
    <source>
        <dbReference type="ARBA" id="ARBA00023136"/>
    </source>
</evidence>
<feature type="transmembrane region" description="Helical" evidence="7">
    <location>
        <begin position="337"/>
        <end position="357"/>
    </location>
</feature>
<keyword evidence="3" id="KW-1003">Cell membrane</keyword>
<organism evidence="9 10">
    <name type="scientific">Georgenia halophila</name>
    <dbReference type="NCBI Taxonomy" id="620889"/>
    <lineage>
        <taxon>Bacteria</taxon>
        <taxon>Bacillati</taxon>
        <taxon>Actinomycetota</taxon>
        <taxon>Actinomycetes</taxon>
        <taxon>Micrococcales</taxon>
        <taxon>Bogoriellaceae</taxon>
        <taxon>Georgenia</taxon>
    </lineage>
</organism>
<dbReference type="RefSeq" id="WP_345217911.1">
    <property type="nucleotide sequence ID" value="NZ_BAABGN010000013.1"/>
</dbReference>
<feature type="transmembrane region" description="Helical" evidence="7">
    <location>
        <begin position="242"/>
        <end position="265"/>
    </location>
</feature>
<gene>
    <name evidence="9" type="ORF">GCM10023169_35060</name>
</gene>
<feature type="transmembrane region" description="Helical" evidence="7">
    <location>
        <begin position="285"/>
        <end position="306"/>
    </location>
</feature>